<evidence type="ECO:0000313" key="2">
    <source>
        <dbReference type="Proteomes" id="UP000523821"/>
    </source>
</evidence>
<sequence>MTPSIYTDLQLVNATRDALYSGNGGSNAHISHSYQMWYWFGGYRDDQKFTSPLVERAKTRTHRLQFMRGVGDQTDAADMQINVGEANTGACNVVYVRADSFPGTRHEIRAEVQKPALPIQGPFIVALNEHGKWPADGATTLKWFAAGQRLPMTIDDGDQCMAIIDLGIFLPSALASRLVDSIAAGTFGGDDAQTVWFNVTRYVDLTPGN</sequence>
<reference evidence="1 2" key="1">
    <citation type="submission" date="2020-08" db="EMBL/GenBank/DDBJ databases">
        <title>Genomic Encyclopedia of Type Strains, Phase IV (KMG-IV): sequencing the most valuable type-strain genomes for metagenomic binning, comparative biology and taxonomic classification.</title>
        <authorList>
            <person name="Goeker M."/>
        </authorList>
    </citation>
    <scope>NUCLEOTIDE SEQUENCE [LARGE SCALE GENOMIC DNA]</scope>
    <source>
        <strain evidence="1 2">DSM 16268</strain>
    </source>
</reference>
<organism evidence="1 2">
    <name type="scientific">Prosthecomicrobium pneumaticum</name>
    <dbReference type="NCBI Taxonomy" id="81895"/>
    <lineage>
        <taxon>Bacteria</taxon>
        <taxon>Pseudomonadati</taxon>
        <taxon>Pseudomonadota</taxon>
        <taxon>Alphaproteobacteria</taxon>
        <taxon>Hyphomicrobiales</taxon>
        <taxon>Kaistiaceae</taxon>
        <taxon>Prosthecomicrobium</taxon>
    </lineage>
</organism>
<proteinExistence type="predicted"/>
<dbReference type="Proteomes" id="UP000523821">
    <property type="component" value="Unassembled WGS sequence"/>
</dbReference>
<accession>A0A7W9L1P2</accession>
<keyword evidence="2" id="KW-1185">Reference proteome</keyword>
<name>A0A7W9L1P2_9HYPH</name>
<evidence type="ECO:0000313" key="1">
    <source>
        <dbReference type="EMBL" id="MBB5752872.1"/>
    </source>
</evidence>
<protein>
    <submittedName>
        <fullName evidence="1">Uncharacterized protein</fullName>
    </submittedName>
</protein>
<gene>
    <name evidence="1" type="ORF">GGQ63_001926</name>
</gene>
<dbReference type="AlphaFoldDB" id="A0A7W9L1P2"/>
<comment type="caution">
    <text evidence="1">The sequence shown here is derived from an EMBL/GenBank/DDBJ whole genome shotgun (WGS) entry which is preliminary data.</text>
</comment>
<dbReference type="EMBL" id="JACHOO010000003">
    <property type="protein sequence ID" value="MBB5752872.1"/>
    <property type="molecule type" value="Genomic_DNA"/>
</dbReference>
<dbReference type="RefSeq" id="WP_183855069.1">
    <property type="nucleotide sequence ID" value="NZ_JACHOO010000003.1"/>
</dbReference>